<dbReference type="PANTHER" id="PTHR48043">
    <property type="entry name" value="EG:EG0003.4 PROTEIN-RELATED"/>
    <property type="match status" value="1"/>
</dbReference>
<dbReference type="SUPFAM" id="SSF53756">
    <property type="entry name" value="UDP-Glycosyltransferase/glycogen phosphorylase"/>
    <property type="match status" value="1"/>
</dbReference>
<evidence type="ECO:0000313" key="6">
    <source>
        <dbReference type="Proteomes" id="UP001152797"/>
    </source>
</evidence>
<dbReference type="EMBL" id="CAMXCT030001676">
    <property type="protein sequence ID" value="CAL4779469.1"/>
    <property type="molecule type" value="Genomic_DNA"/>
</dbReference>
<protein>
    <submittedName>
        <fullName evidence="5">UDP-glucosyltransferase YdhE</fullName>
    </submittedName>
</protein>
<evidence type="ECO:0000256" key="1">
    <source>
        <dbReference type="ARBA" id="ARBA00022676"/>
    </source>
</evidence>
<dbReference type="AlphaFoldDB" id="A0A9P1CJD0"/>
<evidence type="ECO:0000313" key="5">
    <source>
        <dbReference type="EMBL" id="CAL4779469.1"/>
    </source>
</evidence>
<proteinExistence type="predicted"/>
<evidence type="ECO:0000256" key="2">
    <source>
        <dbReference type="ARBA" id="ARBA00022679"/>
    </source>
</evidence>
<keyword evidence="2" id="KW-0808">Transferase</keyword>
<sequence length="265" mass="28364">KFNIDYDIFAGLETPGFIKILTKAELVLMTTTEDLQDPAPPDVLEVYQKAGVHFVGVGPLLDQTGALRAAVHKFETGVTSSSSADVLKQVREAKEAGRRVVYASMGTVLTGDSPDFGWTVKTQRAEGRRKGLTGKQLCQAAFGAVFDAFGENSPPSEAPLIVMSTGPQPDALENLEVPENAVCVPEVPQVDLLRCGVDVFLTHFGQNSFMESLSVGIPMVGCPGFADQPANAQKAQAMGVALQVDRPVPEDGEEPAAMQQYRKEV</sequence>
<organism evidence="3">
    <name type="scientific">Cladocopium goreaui</name>
    <dbReference type="NCBI Taxonomy" id="2562237"/>
    <lineage>
        <taxon>Eukaryota</taxon>
        <taxon>Sar</taxon>
        <taxon>Alveolata</taxon>
        <taxon>Dinophyceae</taxon>
        <taxon>Suessiales</taxon>
        <taxon>Symbiodiniaceae</taxon>
        <taxon>Cladocopium</taxon>
    </lineage>
</organism>
<evidence type="ECO:0000313" key="4">
    <source>
        <dbReference type="EMBL" id="CAL1145532.1"/>
    </source>
</evidence>
<accession>A0A9P1CJD0</accession>
<keyword evidence="6" id="KW-1185">Reference proteome</keyword>
<keyword evidence="1" id="KW-0328">Glycosyltransferase</keyword>
<name>A0A9P1CJD0_9DINO</name>
<comment type="caution">
    <text evidence="3">The sequence shown here is derived from an EMBL/GenBank/DDBJ whole genome shotgun (WGS) entry which is preliminary data.</text>
</comment>
<feature type="non-terminal residue" evidence="3">
    <location>
        <position position="265"/>
    </location>
</feature>
<dbReference type="Gene3D" id="3.40.50.2000">
    <property type="entry name" value="Glycogen Phosphorylase B"/>
    <property type="match status" value="1"/>
</dbReference>
<dbReference type="InterPro" id="IPR050271">
    <property type="entry name" value="UDP-glycosyltransferase"/>
</dbReference>
<evidence type="ECO:0000313" key="3">
    <source>
        <dbReference type="EMBL" id="CAI3992157.1"/>
    </source>
</evidence>
<reference evidence="3" key="1">
    <citation type="submission" date="2022-10" db="EMBL/GenBank/DDBJ databases">
        <authorList>
            <person name="Chen Y."/>
            <person name="Dougan E. K."/>
            <person name="Chan C."/>
            <person name="Rhodes N."/>
            <person name="Thang M."/>
        </authorList>
    </citation>
    <scope>NUCLEOTIDE SEQUENCE</scope>
</reference>
<dbReference type="EMBL" id="CAMXCT020001676">
    <property type="protein sequence ID" value="CAL1145532.1"/>
    <property type="molecule type" value="Genomic_DNA"/>
</dbReference>
<dbReference type="Proteomes" id="UP001152797">
    <property type="component" value="Unassembled WGS sequence"/>
</dbReference>
<feature type="non-terminal residue" evidence="3">
    <location>
        <position position="1"/>
    </location>
</feature>
<reference evidence="4" key="2">
    <citation type="submission" date="2024-04" db="EMBL/GenBank/DDBJ databases">
        <authorList>
            <person name="Chen Y."/>
            <person name="Shah S."/>
            <person name="Dougan E. K."/>
            <person name="Thang M."/>
            <person name="Chan C."/>
        </authorList>
    </citation>
    <scope>NUCLEOTIDE SEQUENCE [LARGE SCALE GENOMIC DNA]</scope>
</reference>
<dbReference type="Pfam" id="PF00201">
    <property type="entry name" value="UDPGT"/>
    <property type="match status" value="1"/>
</dbReference>
<dbReference type="EMBL" id="CAMXCT010001676">
    <property type="protein sequence ID" value="CAI3992157.1"/>
    <property type="molecule type" value="Genomic_DNA"/>
</dbReference>
<dbReference type="InterPro" id="IPR002213">
    <property type="entry name" value="UDP_glucos_trans"/>
</dbReference>
<dbReference type="PANTHER" id="PTHR48043:SF145">
    <property type="entry name" value="FI06409P-RELATED"/>
    <property type="match status" value="1"/>
</dbReference>
<dbReference type="OrthoDB" id="5850162at2759"/>
<dbReference type="GO" id="GO:0008194">
    <property type="term" value="F:UDP-glycosyltransferase activity"/>
    <property type="evidence" value="ECO:0007669"/>
    <property type="project" value="InterPro"/>
</dbReference>
<gene>
    <name evidence="3" type="ORF">C1SCF055_LOCUS19008</name>
</gene>